<comment type="catalytic activity">
    <reaction evidence="1">
        <text>a monocarboxylic acid amide + H2O = a monocarboxylate + NH4(+)</text>
        <dbReference type="Rhea" id="RHEA:12020"/>
        <dbReference type="ChEBI" id="CHEBI:15377"/>
        <dbReference type="ChEBI" id="CHEBI:28938"/>
        <dbReference type="ChEBI" id="CHEBI:35757"/>
        <dbReference type="ChEBI" id="CHEBI:83628"/>
        <dbReference type="EC" id="3.5.1.4"/>
    </reaction>
</comment>
<dbReference type="Proteomes" id="UP000028045">
    <property type="component" value="Unassembled WGS sequence"/>
</dbReference>
<dbReference type="Gene3D" id="4.10.240.10">
    <property type="entry name" value="Zn(2)-C6 fungal-type DNA-binding domain"/>
    <property type="match status" value="1"/>
</dbReference>
<dbReference type="EMBL" id="KL648530">
    <property type="protein sequence ID" value="KEY69355.1"/>
    <property type="molecule type" value="Genomic_DNA"/>
</dbReference>
<dbReference type="AlphaFoldDB" id="A0A084AVM6"/>
<dbReference type="HOGENOM" id="CLU_285474_0_0_1"/>
<dbReference type="SUPFAM" id="SSF75304">
    <property type="entry name" value="Amidase signature (AS) enzymes"/>
    <property type="match status" value="1"/>
</dbReference>
<dbReference type="EC" id="3.5.1.4" evidence="3"/>
<evidence type="ECO:0000256" key="2">
    <source>
        <dbReference type="ARBA" id="ARBA00009199"/>
    </source>
</evidence>
<keyword evidence="5" id="KW-0539">Nucleus</keyword>
<dbReference type="PROSITE" id="PS50048">
    <property type="entry name" value="ZN2_CY6_FUNGAL_2"/>
    <property type="match status" value="1"/>
</dbReference>
<dbReference type="InterPro" id="IPR036928">
    <property type="entry name" value="AS_sf"/>
</dbReference>
<dbReference type="SUPFAM" id="SSF57701">
    <property type="entry name" value="Zn2/Cys6 DNA-binding domain"/>
    <property type="match status" value="1"/>
</dbReference>
<dbReference type="SMART" id="SM00066">
    <property type="entry name" value="GAL4"/>
    <property type="match status" value="1"/>
</dbReference>
<evidence type="ECO:0000259" key="7">
    <source>
        <dbReference type="PROSITE" id="PS50048"/>
    </source>
</evidence>
<gene>
    <name evidence="8" type="ORF">S7711_08113</name>
</gene>
<evidence type="ECO:0000256" key="1">
    <source>
        <dbReference type="ARBA" id="ARBA00001311"/>
    </source>
</evidence>
<dbReference type="InterPro" id="IPR023631">
    <property type="entry name" value="Amidase_dom"/>
</dbReference>
<comment type="similarity">
    <text evidence="2">Belongs to the amidase family.</text>
</comment>
<protein>
    <recommendedName>
        <fullName evidence="3">amidase</fullName>
        <ecNumber evidence="3">3.5.1.4</ecNumber>
    </recommendedName>
</protein>
<dbReference type="PANTHER" id="PTHR46072">
    <property type="entry name" value="AMIDASE-RELATED-RELATED"/>
    <property type="match status" value="1"/>
</dbReference>
<dbReference type="InterPro" id="IPR036864">
    <property type="entry name" value="Zn2-C6_fun-type_DNA-bd_sf"/>
</dbReference>
<dbReference type="Gene3D" id="3.90.1300.10">
    <property type="entry name" value="Amidase signature (AS) domain"/>
    <property type="match status" value="1"/>
</dbReference>
<proteinExistence type="inferred from homology"/>
<evidence type="ECO:0000313" key="9">
    <source>
        <dbReference type="Proteomes" id="UP000028045"/>
    </source>
</evidence>
<feature type="domain" description="Zn(2)-C6 fungal-type" evidence="7">
    <location>
        <begin position="627"/>
        <end position="659"/>
    </location>
</feature>
<evidence type="ECO:0000256" key="4">
    <source>
        <dbReference type="ARBA" id="ARBA00022801"/>
    </source>
</evidence>
<organism evidence="8 9">
    <name type="scientific">Stachybotrys chartarum (strain CBS 109288 / IBT 7711)</name>
    <name type="common">Toxic black mold</name>
    <name type="synonym">Stilbospora chartarum</name>
    <dbReference type="NCBI Taxonomy" id="1280523"/>
    <lineage>
        <taxon>Eukaryota</taxon>
        <taxon>Fungi</taxon>
        <taxon>Dikarya</taxon>
        <taxon>Ascomycota</taxon>
        <taxon>Pezizomycotina</taxon>
        <taxon>Sordariomycetes</taxon>
        <taxon>Hypocreomycetidae</taxon>
        <taxon>Hypocreales</taxon>
        <taxon>Stachybotryaceae</taxon>
        <taxon>Stachybotrys</taxon>
    </lineage>
</organism>
<dbReference type="Pfam" id="PF11951">
    <property type="entry name" value="Fungal_trans_2"/>
    <property type="match status" value="1"/>
</dbReference>
<feature type="compositionally biased region" description="Polar residues" evidence="6">
    <location>
        <begin position="676"/>
        <end position="685"/>
    </location>
</feature>
<feature type="compositionally biased region" description="Low complexity" evidence="6">
    <location>
        <begin position="692"/>
        <end position="703"/>
    </location>
</feature>
<evidence type="ECO:0000256" key="3">
    <source>
        <dbReference type="ARBA" id="ARBA00012922"/>
    </source>
</evidence>
<dbReference type="InterPro" id="IPR020556">
    <property type="entry name" value="Amidase_CS"/>
</dbReference>
<dbReference type="PANTHER" id="PTHR46072:SF3">
    <property type="entry name" value="AMIDASE"/>
    <property type="match status" value="1"/>
</dbReference>
<reference evidence="8 9" key="1">
    <citation type="journal article" date="2014" name="BMC Genomics">
        <title>Comparative genome sequencing reveals chemotype-specific gene clusters in the toxigenic black mold Stachybotrys.</title>
        <authorList>
            <person name="Semeiks J."/>
            <person name="Borek D."/>
            <person name="Otwinowski Z."/>
            <person name="Grishin N.V."/>
        </authorList>
    </citation>
    <scope>NUCLEOTIDE SEQUENCE [LARGE SCALE GENOMIC DNA]</scope>
    <source>
        <strain evidence="9">CBS 109288 / IBT 7711</strain>
    </source>
</reference>
<sequence length="1085" mass="117920">MASISSGVETSGDWQTKAADKRAKCLEAIPKAWLLPQSLSDTIPEQSEISKVKLDLTALELPRRSGILTEKELDITESYSVSTLLESLASGKLTSSEVTLAFSKRAAIAQQVTNCLTETFFEEAQQRARYLDTLREKGELAGPLHGLPVSLKDTYQVKGTEATIGAVAYIGRISTENSALVNILLGLGAVLYVKTNSVDSDNNLFGRVLNPLNTMLTAGGSSGGDGALLAFRGSPLSAATDLAGSIRIPSLCCGTYGFKPSAGRVPYGKQVMPLNAGIGVLLPSAGPIANDIKALQIFMKTVIDAAPHRNDSTAFDLPWRNVIGSLGPKLRLALLAEDPLFPYHPPVKESLDEAVRRLQQHGHEVVFLDAAECHVAATTQVAMGLLSLDSTPMEIIASSGEPAVPSVKSLGRQSREIDWNFVPTNKDMDGLQKLGVLQNKRAELAEAWRKLWVKYGVDAVIGPTAQSTAVEHDGFSLPAYSTFLNVLNYPVCVIPFGRASSELEFVPKPGQGTCAYKRDVVEGAPCSIQVFTGGMRDEECLAVAEVVDQCLNKTEQSKLYNTLAINSDLQGVWALPCCQGTVQAHATPTFRQPTTIHRSSPCLSNHPPPMQESTFFGTCLGGQLPRACDRCNAVKERCDWLADQQQCQRCLRLGRSCTVDRPRRRPGRRSGMGAAQAQSLPSQRSAPAHLQPAPSRNPSLAAASPSPSCIAEFGDISNRDRQLLQRLLFQCNLLEIFSVGTSFTGKVREQVVPHLLLSKSTFLDGLLGCALSWAGNVDDCPDSCILTSCYRYAASAVSTLASMQVTNFESMIDCIMLGALVSTFAVKLRLNDVQAICGQTLGLVEPIYAVSDPGRPELRVFLGCMVMWELRGCIFSCSVPSLRFKPPLEAYADRHVGLCGTLLPLMYDVCKISHDLAHGQGEGAHTQSRLDVVERSIRQWQPLAPEDFNTRFTGLEISHMLCQAQVMRLAVLLLIHRLRNPFGLNDGPAQALSLSIVTQLETTFLVTRQHVRCTDFALLVACLELKDDEREKWSSNIPMFAGFSTQFGEHVRSMLMSCWTAIDAFDVLSWDVLTTLASPFLRPAS</sequence>
<dbReference type="InterPro" id="IPR001138">
    <property type="entry name" value="Zn2Cys6_DnaBD"/>
</dbReference>
<evidence type="ECO:0000313" key="8">
    <source>
        <dbReference type="EMBL" id="KEY69355.1"/>
    </source>
</evidence>
<keyword evidence="4" id="KW-0378">Hydrolase</keyword>
<dbReference type="GO" id="GO:0004040">
    <property type="term" value="F:amidase activity"/>
    <property type="evidence" value="ECO:0007669"/>
    <property type="project" value="UniProtKB-EC"/>
</dbReference>
<name>A0A084AVM6_STACB</name>
<evidence type="ECO:0000256" key="6">
    <source>
        <dbReference type="SAM" id="MobiDB-lite"/>
    </source>
</evidence>
<dbReference type="GO" id="GO:0008270">
    <property type="term" value="F:zinc ion binding"/>
    <property type="evidence" value="ECO:0007669"/>
    <property type="project" value="InterPro"/>
</dbReference>
<feature type="region of interest" description="Disordered" evidence="6">
    <location>
        <begin position="661"/>
        <end position="703"/>
    </location>
</feature>
<dbReference type="Pfam" id="PF01425">
    <property type="entry name" value="Amidase"/>
    <property type="match status" value="1"/>
</dbReference>
<accession>A0A084AVM6</accession>
<dbReference type="OrthoDB" id="6428749at2759"/>
<dbReference type="PROSITE" id="PS00571">
    <property type="entry name" value="AMIDASES"/>
    <property type="match status" value="1"/>
</dbReference>
<dbReference type="InterPro" id="IPR021858">
    <property type="entry name" value="Fun_TF"/>
</dbReference>
<dbReference type="CDD" id="cd00067">
    <property type="entry name" value="GAL4"/>
    <property type="match status" value="1"/>
</dbReference>
<keyword evidence="9" id="KW-1185">Reference proteome</keyword>
<dbReference type="GO" id="GO:0000981">
    <property type="term" value="F:DNA-binding transcription factor activity, RNA polymerase II-specific"/>
    <property type="evidence" value="ECO:0007669"/>
    <property type="project" value="InterPro"/>
</dbReference>
<evidence type="ECO:0000256" key="5">
    <source>
        <dbReference type="ARBA" id="ARBA00023242"/>
    </source>
</evidence>